<keyword evidence="5" id="KW-1185">Reference proteome</keyword>
<gene>
    <name evidence="4" type="ORF">ACFMB1_10055</name>
</gene>
<dbReference type="NCBIfam" id="TIGR00254">
    <property type="entry name" value="GGDEF"/>
    <property type="match status" value="1"/>
</dbReference>
<evidence type="ECO:0000256" key="2">
    <source>
        <dbReference type="ARBA" id="ARBA00034247"/>
    </source>
</evidence>
<dbReference type="Proteomes" id="UP001596116">
    <property type="component" value="Unassembled WGS sequence"/>
</dbReference>
<organism evidence="4 5">
    <name type="scientific">Hyphococcus aureus</name>
    <dbReference type="NCBI Taxonomy" id="2666033"/>
    <lineage>
        <taxon>Bacteria</taxon>
        <taxon>Pseudomonadati</taxon>
        <taxon>Pseudomonadota</taxon>
        <taxon>Alphaproteobacteria</taxon>
        <taxon>Parvularculales</taxon>
        <taxon>Parvularculaceae</taxon>
        <taxon>Hyphococcus</taxon>
    </lineage>
</organism>
<accession>A0ABW1KYW8</accession>
<dbReference type="SUPFAM" id="SSF55073">
    <property type="entry name" value="Nucleotide cyclase"/>
    <property type="match status" value="1"/>
</dbReference>
<dbReference type="EC" id="2.7.7.65" evidence="1"/>
<dbReference type="InterPro" id="IPR050469">
    <property type="entry name" value="Diguanylate_Cyclase"/>
</dbReference>
<evidence type="ECO:0000313" key="4">
    <source>
        <dbReference type="EMBL" id="MFC6035888.1"/>
    </source>
</evidence>
<sequence>MSTAKDISRKVMGKLGDWNINPTPAAYAVLFSHFEGENSSLSEVIESCLSEGTQPTEILFNRLYSKFFAEYSNDNEQIEKLAKELVNQSSGLQGLAHALGSSANTFSAEVRAQADSAAKQPTADVDIEKLVSGLLELTQKTVQQNKILEDKLDMAISNIGDLHDTLRQAEQHAHTDFLTKLPNRRKFDDFLSQQIEEADATGEPLCLIVGDVDHFKSFNDKFGHKVGDQVLALVASIIKKNVKGKDLAARYGGEEFVIALPCTQLNQARAVADYIREEIANRPLALRKSNKEIGSVTISFGVAEWAPGETEEAFFIAADAALYEAKGTGRNKVAVAPNRLAESA</sequence>
<dbReference type="CDD" id="cd01949">
    <property type="entry name" value="GGDEF"/>
    <property type="match status" value="1"/>
</dbReference>
<dbReference type="SMART" id="SM00267">
    <property type="entry name" value="GGDEF"/>
    <property type="match status" value="1"/>
</dbReference>
<evidence type="ECO:0000313" key="5">
    <source>
        <dbReference type="Proteomes" id="UP001596116"/>
    </source>
</evidence>
<protein>
    <recommendedName>
        <fullName evidence="1">diguanylate cyclase</fullName>
        <ecNumber evidence="1">2.7.7.65</ecNumber>
    </recommendedName>
</protein>
<dbReference type="Gene3D" id="3.30.70.270">
    <property type="match status" value="1"/>
</dbReference>
<dbReference type="PROSITE" id="PS50887">
    <property type="entry name" value="GGDEF"/>
    <property type="match status" value="1"/>
</dbReference>
<dbReference type="EMBL" id="JBHPON010000002">
    <property type="protein sequence ID" value="MFC6035888.1"/>
    <property type="molecule type" value="Genomic_DNA"/>
</dbReference>
<proteinExistence type="predicted"/>
<dbReference type="Pfam" id="PF00990">
    <property type="entry name" value="GGDEF"/>
    <property type="match status" value="1"/>
</dbReference>
<evidence type="ECO:0000259" key="3">
    <source>
        <dbReference type="PROSITE" id="PS50887"/>
    </source>
</evidence>
<dbReference type="InterPro" id="IPR043128">
    <property type="entry name" value="Rev_trsase/Diguanyl_cyclase"/>
</dbReference>
<dbReference type="PANTHER" id="PTHR45138">
    <property type="entry name" value="REGULATORY COMPONENTS OF SENSORY TRANSDUCTION SYSTEM"/>
    <property type="match status" value="1"/>
</dbReference>
<dbReference type="RefSeq" id="WP_379882891.1">
    <property type="nucleotide sequence ID" value="NZ_JBHPON010000002.1"/>
</dbReference>
<feature type="domain" description="GGDEF" evidence="3">
    <location>
        <begin position="203"/>
        <end position="338"/>
    </location>
</feature>
<reference evidence="4 5" key="1">
    <citation type="submission" date="2024-09" db="EMBL/GenBank/DDBJ databases">
        <authorList>
            <person name="Zhang Z.-H."/>
        </authorList>
    </citation>
    <scope>NUCLEOTIDE SEQUENCE [LARGE SCALE GENOMIC DNA]</scope>
    <source>
        <strain evidence="4 5">HHTR114</strain>
    </source>
</reference>
<comment type="caution">
    <text evidence="4">The sequence shown here is derived from an EMBL/GenBank/DDBJ whole genome shotgun (WGS) entry which is preliminary data.</text>
</comment>
<name>A0ABW1KYW8_9PROT</name>
<dbReference type="InterPro" id="IPR000160">
    <property type="entry name" value="GGDEF_dom"/>
</dbReference>
<evidence type="ECO:0000256" key="1">
    <source>
        <dbReference type="ARBA" id="ARBA00012528"/>
    </source>
</evidence>
<dbReference type="PANTHER" id="PTHR45138:SF9">
    <property type="entry name" value="DIGUANYLATE CYCLASE DGCM-RELATED"/>
    <property type="match status" value="1"/>
</dbReference>
<comment type="catalytic activity">
    <reaction evidence="2">
        <text>2 GTP = 3',3'-c-di-GMP + 2 diphosphate</text>
        <dbReference type="Rhea" id="RHEA:24898"/>
        <dbReference type="ChEBI" id="CHEBI:33019"/>
        <dbReference type="ChEBI" id="CHEBI:37565"/>
        <dbReference type="ChEBI" id="CHEBI:58805"/>
        <dbReference type="EC" id="2.7.7.65"/>
    </reaction>
</comment>
<dbReference type="InterPro" id="IPR029787">
    <property type="entry name" value="Nucleotide_cyclase"/>
</dbReference>